<feature type="region of interest" description="Disordered" evidence="1">
    <location>
        <begin position="1"/>
        <end position="21"/>
    </location>
</feature>
<evidence type="ECO:0000313" key="4">
    <source>
        <dbReference type="Proteomes" id="UP001107558"/>
    </source>
</evidence>
<dbReference type="EMBL" id="JADBJN010000004">
    <property type="protein sequence ID" value="KAG5666485.1"/>
    <property type="molecule type" value="Genomic_DNA"/>
</dbReference>
<reference evidence="3" key="1">
    <citation type="submission" date="2021-03" db="EMBL/GenBank/DDBJ databases">
        <title>Chromosome level genome of the anhydrobiotic midge Polypedilum vanderplanki.</title>
        <authorList>
            <person name="Yoshida Y."/>
            <person name="Kikawada T."/>
            <person name="Gusev O."/>
        </authorList>
    </citation>
    <scope>NUCLEOTIDE SEQUENCE</scope>
    <source>
        <strain evidence="3">NIAS01</strain>
        <tissue evidence="3">Whole body or cell culture</tissue>
    </source>
</reference>
<dbReference type="InterPro" id="IPR027417">
    <property type="entry name" value="P-loop_NTPase"/>
</dbReference>
<dbReference type="PROSITE" id="PS00823">
    <property type="entry name" value="DEHYDRIN_2"/>
    <property type="match status" value="1"/>
</dbReference>
<dbReference type="InterPro" id="IPR007111">
    <property type="entry name" value="NACHT_NTPase"/>
</dbReference>
<dbReference type="InterPro" id="IPR030513">
    <property type="entry name" value="Dehydrin_CS"/>
</dbReference>
<dbReference type="OrthoDB" id="6693298at2759"/>
<keyword evidence="4" id="KW-1185">Reference proteome</keyword>
<accession>A0A9J6B9W8</accession>
<evidence type="ECO:0000313" key="3">
    <source>
        <dbReference type="EMBL" id="KAG5666485.1"/>
    </source>
</evidence>
<dbReference type="Proteomes" id="UP001107558">
    <property type="component" value="Chromosome 4"/>
</dbReference>
<dbReference type="Gene3D" id="3.40.50.300">
    <property type="entry name" value="P-loop containing nucleotide triphosphate hydrolases"/>
    <property type="match status" value="1"/>
</dbReference>
<organism evidence="3 4">
    <name type="scientific">Polypedilum vanderplanki</name>
    <name type="common">Sleeping chironomid midge</name>
    <dbReference type="NCBI Taxonomy" id="319348"/>
    <lineage>
        <taxon>Eukaryota</taxon>
        <taxon>Metazoa</taxon>
        <taxon>Ecdysozoa</taxon>
        <taxon>Arthropoda</taxon>
        <taxon>Hexapoda</taxon>
        <taxon>Insecta</taxon>
        <taxon>Pterygota</taxon>
        <taxon>Neoptera</taxon>
        <taxon>Endopterygota</taxon>
        <taxon>Diptera</taxon>
        <taxon>Nematocera</taxon>
        <taxon>Chironomoidea</taxon>
        <taxon>Chironomidae</taxon>
        <taxon>Chironominae</taxon>
        <taxon>Polypedilum</taxon>
        <taxon>Polypedilum</taxon>
    </lineage>
</organism>
<comment type="caution">
    <text evidence="3">The sequence shown here is derived from an EMBL/GenBank/DDBJ whole genome shotgun (WGS) entry which is preliminary data.</text>
</comment>
<dbReference type="Pfam" id="PF05729">
    <property type="entry name" value="NACHT"/>
    <property type="match status" value="1"/>
</dbReference>
<sequence length="1957" mass="231856">MESKVKNPEPSSSKENSISVDISTPDNYSTILKNHHNLIFNNSHKIFANNKENLQHFNKKVLVVPANLNAAETLDKIIKIDANKFSHLFVFDIKDPENETEILAILSETFQTNRPLIVQFSEASEHKIYYKLCEENNFKLLTHDQSNSNFKENFNLFINNKNFDDLIERIFITEDSLMMRFLYLFQLSEDQKRNFITKSAEWNNVELLKAALDLKFTNMKSQINPNIVKDVLKIAINKNNVKIVKFLVDELFFIIEKFLFTFKKSIVESAKSQEVLLPLLTKVDFPFPSFYQNIERMEIDDHSEDEISKLIRERDNFHTAINNYDWQVIEDMIEEDINLGKLAYNSKNQSAVKTALECKHIDIYIHLQNEGFLKSDNEDISTITSKYVDEITKENLENGIISNEKSIYIFTFEKSSFLNRIALRSRKRECFKKIKKFFKDLYKIKEAIIILEIAVKNPDLNIIFDFENEHVGEICPTASDSSGYVIYTMNQIFISAFGTLNDESDENNENEYERKVKRNLIHEIFHFVNDTIFENNGRPYYERDKIGEEDFESILQEYSYLSLNNNHENDDYKEDQEQNQNIVEEFQIEETDDAFNDGCYGIISRVFKYPLNERHTELIVRPIEIIIHFHENDKDNHLDFLKDEKYENLFKFFNELIEKIKNFDVEEKLQIKKLNGVIGTIQKIEESKIVLNNLNAINVPSENFFNATLPQVKKINHDYLVLKSNVPFMTLVNLHQNLSNQQAKILKSKNLFSTVKRMKNREIFKDFEKTMEHHVKKISKRNENNQSENASYNDEGYVDLSPYSSEQMEIDEIPLNNQENSIDAIGSSGIFSKFNAQLENLPNAPCINFHDKNLEIVLDCSKEYLETLKEILEVSEGIKITLITKSENYSKVLEAFKDKELTPETRIITHQFCDLKEESQQILLENYIYFQGNEFQLFNLITIEQAREIFNSELLFLLFDKYKFSINCRESNYNEENFDSLYSSRNILKKTNRKVPKILDESEYDKFKYNRNFIDIKEIPKTSTDKEKQIEVTEIITRIDGISQENFLEATKSQKYVLISDGAGNGKSWLLRKTFMDIKQKHPYNWVDFINLNKFYDIFKSIEDNTKFKDFYVEKILKNSAKLKAFETSTFIQLYNAGKVFILLDGFDEIATMCARELKILIKTFDEQNYGNQLWITTRSNFEIDLQYYLEIESVYNLEPLKKNEFAKYIAQLWHLSPNNQETFNDHLRNARKLLDDKNIIKKSAIGLPQLLRMIAEIYEDYKSETKRAKTEISLFSCYKMLVAKHIKGWMESPLRREQCVRAQDDLSNYSEIHQFYSMQYYFEGEKFCDLIADWTEEEIEGGGLAKIINNRIYFNHETFLEFFVASFINRLITKKTWENHEDFFDYFSQIFTDLKFTVVRSFLNDSINEILNLIKNKLNLFSENLLKKTDNNQKVKIFCNIFDENCEENLKFFTNVLNYDNSDNLKEIFHTNVELHYQINVNLLTFCGFKGFVNIFKIFLNFISLKMSKDELKKILLINDALTNFAKSSYNFEVFEKLLLKIDEEFQERDTKVKFIKLEYPNIFRTLCSINHENIFYQIHDAQNPQKADNRAKKFTLIYDFLKRNGFEQEKMKKLLDDKFNFYDTTILHNIVVLKDSEMLKVFYEKIKNDFSPPELLKFLKKLNVNDGSRNFLQMSAYIDSYKFHETLWSLSISNGILLKIINQKDCYENSYLHILVSFSDEKIIQLVFDKIKEKLPGEFKNLLKIKGFRNRNLLQKAADKQENVKVHKFLWDLFYESCNSVESFINFLKKGDDQGDTTLHLIVKFSTAAVFEFAFEYFEKFNLTNLKIKEILLWREKNDRNFLQTAAILNKSLDLHKCLWKIIEKFVPEDEIISMIEHKDKINCNLLFAIVRFNNKEITEFTWEKIKEYLKTHQQQKEYLEEKGYKGNNLYKNVTYRNYEVSRWVKNILFEYGII</sequence>
<evidence type="ECO:0000259" key="2">
    <source>
        <dbReference type="Pfam" id="PF05729"/>
    </source>
</evidence>
<evidence type="ECO:0000256" key="1">
    <source>
        <dbReference type="SAM" id="MobiDB-lite"/>
    </source>
</evidence>
<name>A0A9J6B9W8_POLVA</name>
<gene>
    <name evidence="3" type="ORF">PVAND_014511</name>
</gene>
<feature type="compositionally biased region" description="Polar residues" evidence="1">
    <location>
        <begin position="9"/>
        <end position="21"/>
    </location>
</feature>
<protein>
    <recommendedName>
        <fullName evidence="2">NACHT domain-containing protein</fullName>
    </recommendedName>
</protein>
<feature type="domain" description="NACHT" evidence="2">
    <location>
        <begin position="1057"/>
        <end position="1213"/>
    </location>
</feature>
<proteinExistence type="predicted"/>